<protein>
    <submittedName>
        <fullName evidence="1">Uncharacterized protein</fullName>
    </submittedName>
</protein>
<dbReference type="AlphaFoldDB" id="C4IZT5"/>
<reference evidence="1" key="1">
    <citation type="journal article" date="2009" name="PLoS Genet.">
        <title>Sequencing, mapping, and analysis of 27,455 maize full-length cDNAs.</title>
        <authorList>
            <person name="Soderlund C."/>
            <person name="Descour A."/>
            <person name="Kudrna D."/>
            <person name="Bomhoff M."/>
            <person name="Boyd L."/>
            <person name="Currie J."/>
            <person name="Angelova A."/>
            <person name="Collura K."/>
            <person name="Wissotski M."/>
            <person name="Ashley E."/>
            <person name="Morrow D."/>
            <person name="Fernandes J."/>
            <person name="Walbot V."/>
            <person name="Yu Y."/>
        </authorList>
    </citation>
    <scope>NUCLEOTIDE SEQUENCE</scope>
    <source>
        <strain evidence="1">B73</strain>
    </source>
</reference>
<dbReference type="EMBL" id="BT084082">
    <property type="protein sequence ID" value="ACR34435.1"/>
    <property type="molecule type" value="mRNA"/>
</dbReference>
<accession>C4IZT5</accession>
<name>C4IZT5_MAIZE</name>
<organism evidence="1">
    <name type="scientific">Zea mays</name>
    <name type="common">Maize</name>
    <dbReference type="NCBI Taxonomy" id="4577"/>
    <lineage>
        <taxon>Eukaryota</taxon>
        <taxon>Viridiplantae</taxon>
        <taxon>Streptophyta</taxon>
        <taxon>Embryophyta</taxon>
        <taxon>Tracheophyta</taxon>
        <taxon>Spermatophyta</taxon>
        <taxon>Magnoliopsida</taxon>
        <taxon>Liliopsida</taxon>
        <taxon>Poales</taxon>
        <taxon>Poaceae</taxon>
        <taxon>PACMAD clade</taxon>
        <taxon>Panicoideae</taxon>
        <taxon>Andropogonodae</taxon>
        <taxon>Andropogoneae</taxon>
        <taxon>Tripsacinae</taxon>
        <taxon>Zea</taxon>
    </lineage>
</organism>
<evidence type="ECO:0000313" key="1">
    <source>
        <dbReference type="EMBL" id="ACR34435.1"/>
    </source>
</evidence>
<sequence length="45" mass="5135">MVRFVKVCCVRMHRRQGAHLGQPLWGLCQGVQWACRCSTVDGHHS</sequence>
<proteinExistence type="evidence at transcript level"/>